<evidence type="ECO:0000313" key="1">
    <source>
        <dbReference type="EMBL" id="KAG0465874.1"/>
    </source>
</evidence>
<comment type="caution">
    <text evidence="1">The sequence shown here is derived from an EMBL/GenBank/DDBJ whole genome shotgun (WGS) entry which is preliminary data.</text>
</comment>
<sequence length="72" mass="8200">MVDGRVTECGDGCSVHQTMVESIESFFYKLPKDEIANSLQKISCNAKEPIRLSQKILDEYNILKKDHVKKAE</sequence>
<dbReference type="EMBL" id="JADCNM010000010">
    <property type="protein sequence ID" value="KAG0465874.1"/>
    <property type="molecule type" value="Genomic_DNA"/>
</dbReference>
<name>A0A835Q569_VANPL</name>
<accession>A0A835Q569</accession>
<dbReference type="AlphaFoldDB" id="A0A835Q569"/>
<dbReference type="Proteomes" id="UP000639772">
    <property type="component" value="Chromosome 10"/>
</dbReference>
<gene>
    <name evidence="1" type="ORF">HPP92_020038</name>
</gene>
<evidence type="ECO:0000313" key="2">
    <source>
        <dbReference type="Proteomes" id="UP000639772"/>
    </source>
</evidence>
<proteinExistence type="predicted"/>
<organism evidence="1 2">
    <name type="scientific">Vanilla planifolia</name>
    <name type="common">Vanilla</name>
    <dbReference type="NCBI Taxonomy" id="51239"/>
    <lineage>
        <taxon>Eukaryota</taxon>
        <taxon>Viridiplantae</taxon>
        <taxon>Streptophyta</taxon>
        <taxon>Embryophyta</taxon>
        <taxon>Tracheophyta</taxon>
        <taxon>Spermatophyta</taxon>
        <taxon>Magnoliopsida</taxon>
        <taxon>Liliopsida</taxon>
        <taxon>Asparagales</taxon>
        <taxon>Orchidaceae</taxon>
        <taxon>Vanilloideae</taxon>
        <taxon>Vanilleae</taxon>
        <taxon>Vanilla</taxon>
    </lineage>
</organism>
<protein>
    <submittedName>
        <fullName evidence="1">Uncharacterized protein</fullName>
    </submittedName>
</protein>
<reference evidence="1 2" key="1">
    <citation type="journal article" date="2020" name="Nat. Food">
        <title>A phased Vanilla planifolia genome enables genetic improvement of flavour and production.</title>
        <authorList>
            <person name="Hasing T."/>
            <person name="Tang H."/>
            <person name="Brym M."/>
            <person name="Khazi F."/>
            <person name="Huang T."/>
            <person name="Chambers A.H."/>
        </authorList>
    </citation>
    <scope>NUCLEOTIDE SEQUENCE [LARGE SCALE GENOMIC DNA]</scope>
    <source>
        <tissue evidence="1">Leaf</tissue>
    </source>
</reference>